<proteinExistence type="predicted"/>
<evidence type="ECO:0000313" key="2">
    <source>
        <dbReference type="EMBL" id="KAJ4476741.1"/>
    </source>
</evidence>
<keyword evidence="3" id="KW-1185">Reference proteome</keyword>
<dbReference type="EMBL" id="JAOTPV010000011">
    <property type="protein sequence ID" value="KAJ4476741.1"/>
    <property type="molecule type" value="Genomic_DNA"/>
</dbReference>
<accession>A0A9W9A9E4</accession>
<dbReference type="AlphaFoldDB" id="A0A9W9A9E4"/>
<dbReference type="InterPro" id="IPR018849">
    <property type="entry name" value="Urb2/Npa2_C"/>
</dbReference>
<reference evidence="2" key="1">
    <citation type="submission" date="2022-08" db="EMBL/GenBank/DDBJ databases">
        <title>A Global Phylogenomic Analysis of the Shiitake Genus Lentinula.</title>
        <authorList>
            <consortium name="DOE Joint Genome Institute"/>
            <person name="Sierra-Patev S."/>
            <person name="Min B."/>
            <person name="Naranjo-Ortiz M."/>
            <person name="Looney B."/>
            <person name="Konkel Z."/>
            <person name="Slot J.C."/>
            <person name="Sakamoto Y."/>
            <person name="Steenwyk J.L."/>
            <person name="Rokas A."/>
            <person name="Carro J."/>
            <person name="Camarero S."/>
            <person name="Ferreira P."/>
            <person name="Molpeceres G."/>
            <person name="Ruiz-Duenas F.J."/>
            <person name="Serrano A."/>
            <person name="Henrissat B."/>
            <person name="Drula E."/>
            <person name="Hughes K.W."/>
            <person name="Mata J.L."/>
            <person name="Ishikawa N.K."/>
            <person name="Vargas-Isla R."/>
            <person name="Ushijima S."/>
            <person name="Smith C.A."/>
            <person name="Ahrendt S."/>
            <person name="Andreopoulos W."/>
            <person name="He G."/>
            <person name="Labutti K."/>
            <person name="Lipzen A."/>
            <person name="Ng V."/>
            <person name="Riley R."/>
            <person name="Sandor L."/>
            <person name="Barry K."/>
            <person name="Martinez A.T."/>
            <person name="Xiao Y."/>
            <person name="Gibbons J.G."/>
            <person name="Terashima K."/>
            <person name="Grigoriev I.V."/>
            <person name="Hibbett D.S."/>
        </authorList>
    </citation>
    <scope>NUCLEOTIDE SEQUENCE</scope>
    <source>
        <strain evidence="2">JLM2183</strain>
    </source>
</reference>
<name>A0A9W9A9E4_9AGAR</name>
<comment type="caution">
    <text evidence="2">The sequence shown here is derived from an EMBL/GenBank/DDBJ whole genome shotgun (WGS) entry which is preliminary data.</text>
</comment>
<feature type="domain" description="Nucleolar 27S pre-rRNA processing Urb2/Npa2 C-terminal" evidence="1">
    <location>
        <begin position="698"/>
        <end position="927"/>
    </location>
</feature>
<evidence type="ECO:0000259" key="1">
    <source>
        <dbReference type="Pfam" id="PF10441"/>
    </source>
</evidence>
<protein>
    <submittedName>
        <fullName evidence="2">Urb2/Npa2 family-domain-containing protein</fullName>
    </submittedName>
</protein>
<dbReference type="Pfam" id="PF10441">
    <property type="entry name" value="Urb2"/>
    <property type="match status" value="1"/>
</dbReference>
<organism evidence="2 3">
    <name type="scientific">Lentinula aciculospora</name>
    <dbReference type="NCBI Taxonomy" id="153920"/>
    <lineage>
        <taxon>Eukaryota</taxon>
        <taxon>Fungi</taxon>
        <taxon>Dikarya</taxon>
        <taxon>Basidiomycota</taxon>
        <taxon>Agaricomycotina</taxon>
        <taxon>Agaricomycetes</taxon>
        <taxon>Agaricomycetidae</taxon>
        <taxon>Agaricales</taxon>
        <taxon>Marasmiineae</taxon>
        <taxon>Omphalotaceae</taxon>
        <taxon>Lentinula</taxon>
    </lineage>
</organism>
<gene>
    <name evidence="2" type="ORF">J3R30DRAFT_333734</name>
</gene>
<dbReference type="Proteomes" id="UP001150266">
    <property type="component" value="Unassembled WGS sequence"/>
</dbReference>
<dbReference type="OrthoDB" id="160374at2759"/>
<sequence length="928" mass="104175">MSIDFRETVNGHDFLRVFERICNSACLHPSHLDHLGKCVHEFLPLIQTITVVRSVTERIQNLLEQYHRFSRSMDEESPRKKRKVDNDSADNDVTKATTLAFSTAAIFTSVVLSSFSASSVPKESQPELETLLTSFSSKVVLHSLSRMVKGVSKTNRTSSWDDEVVMRGNLRLRYALSLGLERSPSITINVECPSKLTQRLFESIDKIMLPELQLEILRTLFQCAPVGQQPALLDVTLRILETDEPPEMINVLHMVIQRWFPLIDLHASKAQLERFVVLLVNIQTRSGENAMKILMNQALSSAEFWELSEVRIILLAFIEQSISDICNWTTATLHEKEVVHSVFNILSFIPTEYLSRTLRLSLVKRAILFDQTMTSMNDAGLLHTLRVCVSRSISSADLSDNLMGDLAVYLQRLHNAEVNVESFLQTTELIRLLLKNLFKSNDSKEIGQLIQHYSDGLQSSHFSPLNPWARSFEIVVELLMKGYPMKSFSNSVQDKFKELYDALHQSLLPSLVELMNKPSALKVTQARGLLEGWQRVLKLGRWLGITDIAVFGENIDQLFAFAKLSGDENAGSIVFGVLLEEFNFCAVNLQPQRFEIVVAAYVLLAKDRPVASLSSIDSSISSLCPTLSVDIFKHGMDFIVASLKCAKEEDSGALVHVLSILIQESPQNTFHMVQIFVTESINIFNDREIFTDKIRLPALRLLLQRCRDRPATLRLADISGIWLFIAKSCADAETHDPTTSAETFHCIVSITTTLVRLRRDLVLLTIPHLGVVLRYLIQSMRSPRLNLGPKQSAVVSRGLPPWINIQDPLSAEEAKALSRLLESLNTKSIIRKLTTSTAAPPKAESLAKPFSKHAAYVIKAYVKSLNDPLCAIPAVVRKELQPGLYALCGMMNDFGRDALMASATDAGEKAIVKALWREYEKQRYVGKG</sequence>
<evidence type="ECO:0000313" key="3">
    <source>
        <dbReference type="Proteomes" id="UP001150266"/>
    </source>
</evidence>